<comment type="similarity">
    <text evidence="4">Belongs to the GART family.</text>
</comment>
<feature type="binding site" evidence="4">
    <location>
        <begin position="98"/>
        <end position="101"/>
    </location>
    <ligand>
        <name>(6R)-10-formyltetrahydrofolate</name>
        <dbReference type="ChEBI" id="CHEBI:195366"/>
    </ligand>
</feature>
<dbReference type="AlphaFoldDB" id="A0A1I1QG49"/>
<evidence type="ECO:0000256" key="3">
    <source>
        <dbReference type="ARBA" id="ARBA00022755"/>
    </source>
</evidence>
<gene>
    <name evidence="4" type="primary">purN</name>
    <name evidence="6" type="ORF">SAMN05660831_01065</name>
</gene>
<dbReference type="OrthoDB" id="9806170at2"/>
<keyword evidence="2 4" id="KW-0808">Transferase</keyword>
<feature type="binding site" evidence="4">
    <location>
        <begin position="20"/>
        <end position="22"/>
    </location>
    <ligand>
        <name>N(1)-(5-phospho-beta-D-ribosyl)glycinamide</name>
        <dbReference type="ChEBI" id="CHEBI:143788"/>
    </ligand>
</feature>
<keyword evidence="7" id="KW-1185">Reference proteome</keyword>
<evidence type="ECO:0000256" key="4">
    <source>
        <dbReference type="HAMAP-Rule" id="MF_01930"/>
    </source>
</evidence>
<dbReference type="RefSeq" id="WP_093427714.1">
    <property type="nucleotide sequence ID" value="NZ_FOMJ01000002.1"/>
</dbReference>
<accession>A0A1I1QG49</accession>
<proteinExistence type="inferred from homology"/>
<dbReference type="Proteomes" id="UP000198611">
    <property type="component" value="Unassembled WGS sequence"/>
</dbReference>
<name>A0A1I1QG49_9GAMM</name>
<dbReference type="UniPathway" id="UPA00074">
    <property type="reaction ID" value="UER00126"/>
</dbReference>
<dbReference type="PANTHER" id="PTHR43369">
    <property type="entry name" value="PHOSPHORIBOSYLGLYCINAMIDE FORMYLTRANSFERASE"/>
    <property type="match status" value="1"/>
</dbReference>
<comment type="pathway">
    <text evidence="1 4">Purine metabolism; IMP biosynthesis via de novo pathway; N(2)-formyl-N(1)-(5-phospho-D-ribosyl)glycinamide from N(1)-(5-phospho-D-ribosyl)glycinamide (10-formyl THF route): step 1/1.</text>
</comment>
<dbReference type="EMBL" id="FOMJ01000002">
    <property type="protein sequence ID" value="SFD18798.1"/>
    <property type="molecule type" value="Genomic_DNA"/>
</dbReference>
<dbReference type="HAMAP" id="MF_01930">
    <property type="entry name" value="PurN"/>
    <property type="match status" value="1"/>
</dbReference>
<evidence type="ECO:0000259" key="5">
    <source>
        <dbReference type="Pfam" id="PF00551"/>
    </source>
</evidence>
<dbReference type="GO" id="GO:0006189">
    <property type="term" value="P:'de novo' IMP biosynthetic process"/>
    <property type="evidence" value="ECO:0007669"/>
    <property type="project" value="UniProtKB-UniRule"/>
</dbReference>
<feature type="domain" description="Formyl transferase N-terminal" evidence="5">
    <location>
        <begin position="12"/>
        <end position="190"/>
    </location>
</feature>
<dbReference type="SUPFAM" id="SSF53328">
    <property type="entry name" value="Formyltransferase"/>
    <property type="match status" value="1"/>
</dbReference>
<dbReference type="InterPro" id="IPR004607">
    <property type="entry name" value="GART"/>
</dbReference>
<comment type="catalytic activity">
    <reaction evidence="4">
        <text>N(1)-(5-phospho-beta-D-ribosyl)glycinamide + (6R)-10-formyltetrahydrofolate = N(2)-formyl-N(1)-(5-phospho-beta-D-ribosyl)glycinamide + (6S)-5,6,7,8-tetrahydrofolate + H(+)</text>
        <dbReference type="Rhea" id="RHEA:15053"/>
        <dbReference type="ChEBI" id="CHEBI:15378"/>
        <dbReference type="ChEBI" id="CHEBI:57453"/>
        <dbReference type="ChEBI" id="CHEBI:143788"/>
        <dbReference type="ChEBI" id="CHEBI:147286"/>
        <dbReference type="ChEBI" id="CHEBI:195366"/>
        <dbReference type="EC" id="2.1.2.2"/>
    </reaction>
</comment>
<dbReference type="STRING" id="1123397.SAMN05660831_01065"/>
<keyword evidence="3 4" id="KW-0658">Purine biosynthesis</keyword>
<dbReference type="EC" id="2.1.2.2" evidence="4"/>
<feature type="binding site" evidence="4">
    <location>
        <position position="115"/>
    </location>
    <ligand>
        <name>(6R)-10-formyltetrahydrofolate</name>
        <dbReference type="ChEBI" id="CHEBI:195366"/>
    </ligand>
</feature>
<feature type="binding site" evidence="4">
    <location>
        <position position="73"/>
    </location>
    <ligand>
        <name>(6R)-10-formyltetrahydrofolate</name>
        <dbReference type="ChEBI" id="CHEBI:195366"/>
    </ligand>
</feature>
<evidence type="ECO:0000313" key="6">
    <source>
        <dbReference type="EMBL" id="SFD18798.1"/>
    </source>
</evidence>
<comment type="function">
    <text evidence="4">Catalyzes the transfer of a formyl group from 10-formyltetrahydrofolate to 5-phospho-ribosyl-glycinamide (GAR), producing 5-phospho-ribosyl-N-formylglycinamide (FGAR) and tetrahydrofolate.</text>
</comment>
<evidence type="ECO:0000313" key="7">
    <source>
        <dbReference type="Proteomes" id="UP000198611"/>
    </source>
</evidence>
<evidence type="ECO:0000256" key="1">
    <source>
        <dbReference type="ARBA" id="ARBA00005054"/>
    </source>
</evidence>
<dbReference type="CDD" id="cd08645">
    <property type="entry name" value="FMT_core_GART"/>
    <property type="match status" value="1"/>
</dbReference>
<sequence>MTGQEPTAPLPIVVLLSGGGTNLQAILDRAAAGTLPVEVRAVISNRADARGLERARSAGVPTEVINHRDHPDRAAFDAELARRIDAHEPALVVLAGFMRILTDDFVTRYTGRMLNVHPSLLPRHKGLDTHRRAVEAGDTEHGSSVHFVTPGVDDGPVVVQARVPVQAHDTPGDLEARVRPWEYIILPQAIRLFAEGRLRLEGETVLLDGAPLEAPLPPEATPGEAT</sequence>
<dbReference type="NCBIfam" id="TIGR00639">
    <property type="entry name" value="PurN"/>
    <property type="match status" value="1"/>
</dbReference>
<reference evidence="6 7" key="1">
    <citation type="submission" date="2016-10" db="EMBL/GenBank/DDBJ databases">
        <authorList>
            <person name="de Groot N.N."/>
        </authorList>
    </citation>
    <scope>NUCLEOTIDE SEQUENCE [LARGE SCALE GENOMIC DNA]</scope>
    <source>
        <strain evidence="6 7">HL3</strain>
    </source>
</reference>
<organism evidence="6 7">
    <name type="scientific">Thiohalospira halophila DSM 15071</name>
    <dbReference type="NCBI Taxonomy" id="1123397"/>
    <lineage>
        <taxon>Bacteria</taxon>
        <taxon>Pseudomonadati</taxon>
        <taxon>Pseudomonadota</taxon>
        <taxon>Gammaproteobacteria</taxon>
        <taxon>Thiohalospirales</taxon>
        <taxon>Thiohalospiraceae</taxon>
        <taxon>Thiohalospira</taxon>
    </lineage>
</organism>
<dbReference type="GO" id="GO:0005829">
    <property type="term" value="C:cytosol"/>
    <property type="evidence" value="ECO:0007669"/>
    <property type="project" value="TreeGrafter"/>
</dbReference>
<dbReference type="InterPro" id="IPR002376">
    <property type="entry name" value="Formyl_transf_N"/>
</dbReference>
<dbReference type="InterPro" id="IPR036477">
    <property type="entry name" value="Formyl_transf_N_sf"/>
</dbReference>
<feature type="active site" description="Proton donor" evidence="4">
    <location>
        <position position="117"/>
    </location>
</feature>
<dbReference type="PANTHER" id="PTHR43369:SF2">
    <property type="entry name" value="PHOSPHORIBOSYLGLYCINAMIDE FORMYLTRANSFERASE"/>
    <property type="match status" value="1"/>
</dbReference>
<dbReference type="Pfam" id="PF00551">
    <property type="entry name" value="Formyl_trans_N"/>
    <property type="match status" value="1"/>
</dbReference>
<feature type="site" description="Raises pKa of active site His" evidence="4">
    <location>
        <position position="153"/>
    </location>
</feature>
<evidence type="ECO:0000256" key="2">
    <source>
        <dbReference type="ARBA" id="ARBA00022679"/>
    </source>
</evidence>
<dbReference type="Gene3D" id="3.40.50.170">
    <property type="entry name" value="Formyl transferase, N-terminal domain"/>
    <property type="match status" value="1"/>
</dbReference>
<dbReference type="GO" id="GO:0004644">
    <property type="term" value="F:phosphoribosylglycinamide formyltransferase activity"/>
    <property type="evidence" value="ECO:0007669"/>
    <property type="project" value="UniProtKB-UniRule"/>
</dbReference>
<protein>
    <recommendedName>
        <fullName evidence="4">Phosphoribosylglycinamide formyltransferase</fullName>
        <ecNumber evidence="4">2.1.2.2</ecNumber>
    </recommendedName>
    <alternativeName>
        <fullName evidence="4">5'-phosphoribosylglycinamide transformylase</fullName>
    </alternativeName>
    <alternativeName>
        <fullName evidence="4">GAR transformylase</fullName>
        <shortName evidence="4">GART</shortName>
    </alternativeName>
</protein>